<organism evidence="2 3">
    <name type="scientific">Sphingomonas mucosissima</name>
    <dbReference type="NCBI Taxonomy" id="370959"/>
    <lineage>
        <taxon>Bacteria</taxon>
        <taxon>Pseudomonadati</taxon>
        <taxon>Pseudomonadota</taxon>
        <taxon>Alphaproteobacteria</taxon>
        <taxon>Sphingomonadales</taxon>
        <taxon>Sphingomonadaceae</taxon>
        <taxon>Sphingomonas</taxon>
    </lineage>
</organism>
<evidence type="ECO:0000256" key="1">
    <source>
        <dbReference type="SAM" id="MobiDB-lite"/>
    </source>
</evidence>
<reference evidence="2 3" key="1">
    <citation type="submission" date="2017-03" db="EMBL/GenBank/DDBJ databases">
        <title>Genome sequence of Sphingomonas mucosissima DSM 17494.</title>
        <authorList>
            <person name="Poehlein A."/>
            <person name="Wuebbeler J.H."/>
            <person name="Steinbuechel A."/>
            <person name="Daniel R."/>
        </authorList>
    </citation>
    <scope>NUCLEOTIDE SEQUENCE [LARGE SCALE GENOMIC DNA]</scope>
    <source>
        <strain evidence="2 3">DSM 17494</strain>
    </source>
</reference>
<feature type="region of interest" description="Disordered" evidence="1">
    <location>
        <begin position="1"/>
        <end position="36"/>
    </location>
</feature>
<evidence type="ECO:0000313" key="3">
    <source>
        <dbReference type="Proteomes" id="UP000197783"/>
    </source>
</evidence>
<name>A0A245ZJK9_9SPHN</name>
<sequence>MLGNWRDNYKQTRPDGEVGSLTPAMLPGPLHSLARN</sequence>
<dbReference type="Proteomes" id="UP000197783">
    <property type="component" value="Unassembled WGS sequence"/>
</dbReference>
<dbReference type="AlphaFoldDB" id="A0A245ZJK9"/>
<feature type="compositionally biased region" description="Basic and acidic residues" evidence="1">
    <location>
        <begin position="7"/>
        <end position="16"/>
    </location>
</feature>
<accession>A0A245ZJK9</accession>
<dbReference type="EMBL" id="NBBJ01000003">
    <property type="protein sequence ID" value="OWK29927.1"/>
    <property type="molecule type" value="Genomic_DNA"/>
</dbReference>
<proteinExistence type="predicted"/>
<evidence type="ECO:0000313" key="2">
    <source>
        <dbReference type="EMBL" id="OWK29927.1"/>
    </source>
</evidence>
<comment type="caution">
    <text evidence="2">The sequence shown here is derived from an EMBL/GenBank/DDBJ whole genome shotgun (WGS) entry which is preliminary data.</text>
</comment>
<keyword evidence="3" id="KW-1185">Reference proteome</keyword>
<protein>
    <submittedName>
        <fullName evidence="2">Uncharacterized protein</fullName>
    </submittedName>
</protein>
<gene>
    <name evidence="2" type="ORF">SPMU_23490</name>
</gene>